<organism evidence="1 2">
    <name type="scientific">Cinchona calisaya</name>
    <dbReference type="NCBI Taxonomy" id="153742"/>
    <lineage>
        <taxon>Eukaryota</taxon>
        <taxon>Viridiplantae</taxon>
        <taxon>Streptophyta</taxon>
        <taxon>Embryophyta</taxon>
        <taxon>Tracheophyta</taxon>
        <taxon>Spermatophyta</taxon>
        <taxon>Magnoliopsida</taxon>
        <taxon>eudicotyledons</taxon>
        <taxon>Gunneridae</taxon>
        <taxon>Pentapetalae</taxon>
        <taxon>asterids</taxon>
        <taxon>lamiids</taxon>
        <taxon>Gentianales</taxon>
        <taxon>Rubiaceae</taxon>
        <taxon>Cinchonoideae</taxon>
        <taxon>Cinchoneae</taxon>
        <taxon>Cinchona</taxon>
    </lineage>
</organism>
<proteinExistence type="predicted"/>
<protein>
    <recommendedName>
        <fullName evidence="3">Symbiotic receptor-like kinase</fullName>
    </recommendedName>
</protein>
<gene>
    <name evidence="1" type="ORF">ACH5RR_005137</name>
</gene>
<dbReference type="Proteomes" id="UP001630127">
    <property type="component" value="Unassembled WGS sequence"/>
</dbReference>
<dbReference type="AlphaFoldDB" id="A0ABD3AKB4"/>
<name>A0ABD3AKB4_9GENT</name>
<dbReference type="EMBL" id="JBJUIK010000003">
    <property type="protein sequence ID" value="KAL3531616.1"/>
    <property type="molecule type" value="Genomic_DNA"/>
</dbReference>
<sequence length="103" mass="11355">MIIDVDICWRKSAEIEAPTAYYCTAPPQNENIMSSLHSPRTDLPFTSPQSAAYDITALVFPTELIIAFSLAGRAFQKGEILKAFNVPNQSNIHASLNDLDDVL</sequence>
<accession>A0ABD3AKB4</accession>
<comment type="caution">
    <text evidence="1">The sequence shown here is derived from an EMBL/GenBank/DDBJ whole genome shotgun (WGS) entry which is preliminary data.</text>
</comment>
<keyword evidence="2" id="KW-1185">Reference proteome</keyword>
<reference evidence="1 2" key="1">
    <citation type="submission" date="2024-11" db="EMBL/GenBank/DDBJ databases">
        <title>A near-complete genome assembly of Cinchona calisaya.</title>
        <authorList>
            <person name="Lian D.C."/>
            <person name="Zhao X.W."/>
            <person name="Wei L."/>
        </authorList>
    </citation>
    <scope>NUCLEOTIDE SEQUENCE [LARGE SCALE GENOMIC DNA]</scope>
    <source>
        <tissue evidence="1">Nenye</tissue>
    </source>
</reference>
<evidence type="ECO:0000313" key="2">
    <source>
        <dbReference type="Proteomes" id="UP001630127"/>
    </source>
</evidence>
<evidence type="ECO:0000313" key="1">
    <source>
        <dbReference type="EMBL" id="KAL3531616.1"/>
    </source>
</evidence>
<evidence type="ECO:0008006" key="3">
    <source>
        <dbReference type="Google" id="ProtNLM"/>
    </source>
</evidence>